<keyword evidence="2 5" id="KW-0812">Transmembrane</keyword>
<feature type="transmembrane region" description="Helical" evidence="5">
    <location>
        <begin position="262"/>
        <end position="281"/>
    </location>
</feature>
<reference evidence="7 8" key="1">
    <citation type="submission" date="2016-02" db="EMBL/GenBank/DDBJ databases">
        <title>Genome sequence of Moorella mulderi DSM 14980.</title>
        <authorList>
            <person name="Poehlein A."/>
            <person name="Daniel R."/>
        </authorList>
    </citation>
    <scope>NUCLEOTIDE SEQUENCE [LARGE SCALE GENOMIC DNA]</scope>
    <source>
        <strain evidence="7 8">DSM 14980</strain>
    </source>
</reference>
<feature type="transmembrane region" description="Helical" evidence="5">
    <location>
        <begin position="377"/>
        <end position="393"/>
    </location>
</feature>
<dbReference type="RefSeq" id="WP_062283296.1">
    <property type="nucleotide sequence ID" value="NZ_LTBC01000003.1"/>
</dbReference>
<feature type="transmembrane region" description="Helical" evidence="5">
    <location>
        <begin position="182"/>
        <end position="201"/>
    </location>
</feature>
<dbReference type="Pfam" id="PF04932">
    <property type="entry name" value="Wzy_C"/>
    <property type="match status" value="1"/>
</dbReference>
<protein>
    <submittedName>
        <fullName evidence="7">O-antigen ligase</fullName>
    </submittedName>
</protein>
<keyword evidence="8" id="KW-1185">Reference proteome</keyword>
<comment type="caution">
    <text evidence="7">The sequence shown here is derived from an EMBL/GenBank/DDBJ whole genome shotgun (WGS) entry which is preliminary data.</text>
</comment>
<feature type="transmembrane region" description="Helical" evidence="5">
    <location>
        <begin position="133"/>
        <end position="155"/>
    </location>
</feature>
<feature type="transmembrane region" description="Helical" evidence="5">
    <location>
        <begin position="12"/>
        <end position="33"/>
    </location>
</feature>
<dbReference type="GO" id="GO:0016874">
    <property type="term" value="F:ligase activity"/>
    <property type="evidence" value="ECO:0007669"/>
    <property type="project" value="UniProtKB-KW"/>
</dbReference>
<dbReference type="OrthoDB" id="2279699at2"/>
<evidence type="ECO:0000256" key="5">
    <source>
        <dbReference type="SAM" id="Phobius"/>
    </source>
</evidence>
<feature type="transmembrane region" description="Helical" evidence="5">
    <location>
        <begin position="77"/>
        <end position="98"/>
    </location>
</feature>
<feature type="transmembrane region" description="Helical" evidence="5">
    <location>
        <begin position="345"/>
        <end position="365"/>
    </location>
</feature>
<comment type="subcellular location">
    <subcellularLocation>
        <location evidence="1">Membrane</location>
        <topology evidence="1">Multi-pass membrane protein</topology>
    </subcellularLocation>
</comment>
<dbReference type="InterPro" id="IPR051533">
    <property type="entry name" value="WaaL-like"/>
</dbReference>
<feature type="transmembrane region" description="Helical" evidence="5">
    <location>
        <begin position="45"/>
        <end position="65"/>
    </location>
</feature>
<feature type="transmembrane region" description="Helical" evidence="5">
    <location>
        <begin position="110"/>
        <end position="126"/>
    </location>
</feature>
<gene>
    <name evidence="7" type="ORF">MOMUL_14290</name>
</gene>
<evidence type="ECO:0000313" key="7">
    <source>
        <dbReference type="EMBL" id="KYH32827.1"/>
    </source>
</evidence>
<dbReference type="InterPro" id="IPR007016">
    <property type="entry name" value="O-antigen_ligase-rel_domated"/>
</dbReference>
<sequence>MTFLEASTKKEQINLTCSVQTFLLPLIVFEVIAGGSGRWLSVGPLSGRMILFILAFYMWSIGGLMKRYSRISVKGSYHWLVIVLGILYPVMFSVIGFWNGNNVRFIIDEGNGYAYLLLYFLYINWLRHLPGMYQLIVAMSLSIIVVGGVTVYGYLFGANVDTFPFSLFPGNFTRFPDGTNRIVLTAHAGVMFNLIFLVGVMNSRLLVQKQNSYFILIRLLIITSMIIGTISLILTGSRALMITSLISVIVIMLLARVAKIKVLLFIVVFITLSFLLLPSSAMDRFTTSFSINERANGIRFESAQELIKGFLQRPLFGNGLGSILPSGYLRNSSAPYMFELSFFDILFDSGLVGIFCWSMLVIGFLKPLLRWGKYRKNVELLGLILGGLALIAVGSVNPFLLNSVSFNSFALVLAYLDNSISKRVKTDATCEYYYDYV</sequence>
<evidence type="ECO:0000313" key="8">
    <source>
        <dbReference type="Proteomes" id="UP000075670"/>
    </source>
</evidence>
<dbReference type="PATRIC" id="fig|1122241.3.peg.1503"/>
<accession>A0A151AZJ6</accession>
<keyword evidence="7" id="KW-0436">Ligase</keyword>
<dbReference type="PANTHER" id="PTHR37422">
    <property type="entry name" value="TEICHURONIC ACID BIOSYNTHESIS PROTEIN TUAE"/>
    <property type="match status" value="1"/>
</dbReference>
<dbReference type="EMBL" id="LTBC01000003">
    <property type="protein sequence ID" value="KYH32827.1"/>
    <property type="molecule type" value="Genomic_DNA"/>
</dbReference>
<feature type="domain" description="O-antigen ligase-related" evidence="6">
    <location>
        <begin position="224"/>
        <end position="357"/>
    </location>
</feature>
<dbReference type="Proteomes" id="UP000075670">
    <property type="component" value="Unassembled WGS sequence"/>
</dbReference>
<keyword evidence="4 5" id="KW-0472">Membrane</keyword>
<name>A0A151AZJ6_9FIRM</name>
<feature type="transmembrane region" description="Helical" evidence="5">
    <location>
        <begin position="213"/>
        <end position="233"/>
    </location>
</feature>
<proteinExistence type="predicted"/>
<evidence type="ECO:0000259" key="6">
    <source>
        <dbReference type="Pfam" id="PF04932"/>
    </source>
</evidence>
<evidence type="ECO:0000256" key="4">
    <source>
        <dbReference type="ARBA" id="ARBA00023136"/>
    </source>
</evidence>
<dbReference type="AlphaFoldDB" id="A0A151AZJ6"/>
<organism evidence="7 8">
    <name type="scientific">Moorella mulderi DSM 14980</name>
    <dbReference type="NCBI Taxonomy" id="1122241"/>
    <lineage>
        <taxon>Bacteria</taxon>
        <taxon>Bacillati</taxon>
        <taxon>Bacillota</taxon>
        <taxon>Clostridia</taxon>
        <taxon>Neomoorellales</taxon>
        <taxon>Neomoorellaceae</taxon>
        <taxon>Neomoorella</taxon>
    </lineage>
</organism>
<dbReference type="GO" id="GO:0016020">
    <property type="term" value="C:membrane"/>
    <property type="evidence" value="ECO:0007669"/>
    <property type="project" value="UniProtKB-SubCell"/>
</dbReference>
<keyword evidence="3 5" id="KW-1133">Transmembrane helix</keyword>
<evidence type="ECO:0000256" key="2">
    <source>
        <dbReference type="ARBA" id="ARBA00022692"/>
    </source>
</evidence>
<evidence type="ECO:0000256" key="1">
    <source>
        <dbReference type="ARBA" id="ARBA00004141"/>
    </source>
</evidence>
<feature type="transmembrane region" description="Helical" evidence="5">
    <location>
        <begin position="239"/>
        <end position="255"/>
    </location>
</feature>
<evidence type="ECO:0000256" key="3">
    <source>
        <dbReference type="ARBA" id="ARBA00022989"/>
    </source>
</evidence>
<dbReference type="PANTHER" id="PTHR37422:SF23">
    <property type="entry name" value="TEICHURONIC ACID BIOSYNTHESIS PROTEIN TUAE"/>
    <property type="match status" value="1"/>
</dbReference>